<protein>
    <submittedName>
        <fullName evidence="6">ABC transport system ATP-binding protein</fullName>
    </submittedName>
</protein>
<evidence type="ECO:0000256" key="4">
    <source>
        <dbReference type="ARBA" id="ARBA00022840"/>
    </source>
</evidence>
<proteinExistence type="inferred from homology"/>
<dbReference type="InterPro" id="IPR017911">
    <property type="entry name" value="MacB-like_ATP-bd"/>
</dbReference>
<keyword evidence="7" id="KW-1185">Reference proteome</keyword>
<dbReference type="InterPro" id="IPR027417">
    <property type="entry name" value="P-loop_NTPase"/>
</dbReference>
<reference evidence="6 7" key="1">
    <citation type="submission" date="2023-07" db="EMBL/GenBank/DDBJ databases">
        <title>Genomic Encyclopedia of Type Strains, Phase IV (KMG-IV): sequencing the most valuable type-strain genomes for metagenomic binning, comparative biology and taxonomic classification.</title>
        <authorList>
            <person name="Goeker M."/>
        </authorList>
    </citation>
    <scope>NUCLEOTIDE SEQUENCE [LARGE SCALE GENOMIC DNA]</scope>
    <source>
        <strain evidence="6 7">DSM 22170</strain>
    </source>
</reference>
<feature type="domain" description="ABC transporter" evidence="5">
    <location>
        <begin position="4"/>
        <end position="224"/>
    </location>
</feature>
<evidence type="ECO:0000259" key="5">
    <source>
        <dbReference type="PROSITE" id="PS50893"/>
    </source>
</evidence>
<evidence type="ECO:0000256" key="2">
    <source>
        <dbReference type="ARBA" id="ARBA00022448"/>
    </source>
</evidence>
<dbReference type="InterPro" id="IPR003439">
    <property type="entry name" value="ABC_transporter-like_ATP-bd"/>
</dbReference>
<dbReference type="PROSITE" id="PS00211">
    <property type="entry name" value="ABC_TRANSPORTER_1"/>
    <property type="match status" value="1"/>
</dbReference>
<dbReference type="PANTHER" id="PTHR42798:SF7">
    <property type="entry name" value="ALPHA-D-RIBOSE 1-METHYLPHOSPHONATE 5-TRIPHOSPHATE SYNTHASE SUBUNIT PHNL"/>
    <property type="match status" value="1"/>
</dbReference>
<gene>
    <name evidence="6" type="ORF">JOC58_000589</name>
</gene>
<evidence type="ECO:0000256" key="3">
    <source>
        <dbReference type="ARBA" id="ARBA00022741"/>
    </source>
</evidence>
<dbReference type="GO" id="GO:0005524">
    <property type="term" value="F:ATP binding"/>
    <property type="evidence" value="ECO:0007669"/>
    <property type="project" value="UniProtKB-KW"/>
</dbReference>
<evidence type="ECO:0000313" key="7">
    <source>
        <dbReference type="Proteomes" id="UP001185028"/>
    </source>
</evidence>
<keyword evidence="4 6" id="KW-0067">ATP-binding</keyword>
<keyword evidence="3" id="KW-0547">Nucleotide-binding</keyword>
<organism evidence="6 7">
    <name type="scientific">Paenibacillus hunanensis</name>
    <dbReference type="NCBI Taxonomy" id="539262"/>
    <lineage>
        <taxon>Bacteria</taxon>
        <taxon>Bacillati</taxon>
        <taxon>Bacillota</taxon>
        <taxon>Bacilli</taxon>
        <taxon>Bacillales</taxon>
        <taxon>Paenibacillaceae</taxon>
        <taxon>Paenibacillus</taxon>
    </lineage>
</organism>
<dbReference type="PROSITE" id="PS50893">
    <property type="entry name" value="ABC_TRANSPORTER_2"/>
    <property type="match status" value="1"/>
</dbReference>
<dbReference type="Pfam" id="PF00005">
    <property type="entry name" value="ABC_tran"/>
    <property type="match status" value="1"/>
</dbReference>
<dbReference type="InterPro" id="IPR017871">
    <property type="entry name" value="ABC_transporter-like_CS"/>
</dbReference>
<dbReference type="SMART" id="SM00382">
    <property type="entry name" value="AAA"/>
    <property type="match status" value="1"/>
</dbReference>
<accession>A0ABU1IUM2</accession>
<comment type="similarity">
    <text evidence="1">Belongs to the ABC transporter superfamily.</text>
</comment>
<evidence type="ECO:0000256" key="1">
    <source>
        <dbReference type="ARBA" id="ARBA00005417"/>
    </source>
</evidence>
<dbReference type="SUPFAM" id="SSF52540">
    <property type="entry name" value="P-loop containing nucleoside triphosphate hydrolases"/>
    <property type="match status" value="1"/>
</dbReference>
<dbReference type="EMBL" id="JAVDQH010000002">
    <property type="protein sequence ID" value="MDR6242705.1"/>
    <property type="molecule type" value="Genomic_DNA"/>
</dbReference>
<comment type="caution">
    <text evidence="6">The sequence shown here is derived from an EMBL/GenBank/DDBJ whole genome shotgun (WGS) entry which is preliminary data.</text>
</comment>
<dbReference type="InterPro" id="IPR003593">
    <property type="entry name" value="AAA+_ATPase"/>
</dbReference>
<dbReference type="RefSeq" id="WP_229685614.1">
    <property type="nucleotide sequence ID" value="NZ_BMMB01000002.1"/>
</dbReference>
<name>A0ABU1IUM2_9BACL</name>
<sequence>MCLIELVNITKVYRGKNVETKVFEGISFEIHVGDYIGLYGRSGSGKSTLLHILGLLDRPSSGTVKFKGTDIGQIKAHQFSQIRNEHIGFVFQDFRLIDELTIFENVEIPLILSKQKCSKAVREQKVMAVLSKLDIQDKRNSYPQELSGGQKQRVAIARALVNEPSLILADEPTGNLDEQAARNTMQILSELNKEGTTIIIVTHDPEVKKYTDKVIDMREIVAQM</sequence>
<dbReference type="Gene3D" id="3.40.50.300">
    <property type="entry name" value="P-loop containing nucleotide triphosphate hydrolases"/>
    <property type="match status" value="1"/>
</dbReference>
<dbReference type="CDD" id="cd03255">
    <property type="entry name" value="ABC_MJ0796_LolCDE_FtsE"/>
    <property type="match status" value="1"/>
</dbReference>
<dbReference type="Proteomes" id="UP001185028">
    <property type="component" value="Unassembled WGS sequence"/>
</dbReference>
<evidence type="ECO:0000313" key="6">
    <source>
        <dbReference type="EMBL" id="MDR6242705.1"/>
    </source>
</evidence>
<keyword evidence="2" id="KW-0813">Transport</keyword>
<dbReference type="PANTHER" id="PTHR42798">
    <property type="entry name" value="LIPOPROTEIN-RELEASING SYSTEM ATP-BINDING PROTEIN LOLD"/>
    <property type="match status" value="1"/>
</dbReference>